<dbReference type="EMBL" id="LIZY01000062">
    <property type="protein sequence ID" value="KPJ63799.1"/>
    <property type="molecule type" value="Genomic_DNA"/>
</dbReference>
<feature type="transmembrane region" description="Helical" evidence="3">
    <location>
        <begin position="161"/>
        <end position="183"/>
    </location>
</feature>
<sequence>MTEALQRLRCAKCGDYYWADERHRCRRRGDLVLARPARVRVESDAVRAEPTGGGVRLRLPEPSSDGPIQPAPIDSAALLRRLDTLESQIDELTRTSDRLCGNDSQYEMALELLVAEVVQLKNRISEAVAMSVAASDRETAASRGPRRHMRRRPSPPRRRSAALMMWAFALLVVAGGLAGLVLARMPG</sequence>
<proteinExistence type="predicted"/>
<evidence type="ECO:0000256" key="1">
    <source>
        <dbReference type="SAM" id="Coils"/>
    </source>
</evidence>
<keyword evidence="3" id="KW-1133">Transmembrane helix</keyword>
<evidence type="ECO:0000256" key="2">
    <source>
        <dbReference type="SAM" id="MobiDB-lite"/>
    </source>
</evidence>
<feature type="region of interest" description="Disordered" evidence="2">
    <location>
        <begin position="50"/>
        <end position="70"/>
    </location>
</feature>
<reference evidence="4 5" key="1">
    <citation type="journal article" date="2015" name="Microbiome">
        <title>Genomic resolution of linkages in carbon, nitrogen, and sulfur cycling among widespread estuary sediment bacteria.</title>
        <authorList>
            <person name="Baker B.J."/>
            <person name="Lazar C.S."/>
            <person name="Teske A.P."/>
            <person name="Dick G.J."/>
        </authorList>
    </citation>
    <scope>NUCLEOTIDE SEQUENCE [LARGE SCALE GENOMIC DNA]</scope>
    <source>
        <strain evidence="4">DG_56</strain>
    </source>
</reference>
<gene>
    <name evidence="4" type="ORF">AMK68_03140</name>
</gene>
<feature type="region of interest" description="Disordered" evidence="2">
    <location>
        <begin position="134"/>
        <end position="156"/>
    </location>
</feature>
<evidence type="ECO:0000313" key="4">
    <source>
        <dbReference type="EMBL" id="KPJ63799.1"/>
    </source>
</evidence>
<keyword evidence="3" id="KW-0812">Transmembrane</keyword>
<name>A0A0S7XN15_9BACT</name>
<accession>A0A0S7XN15</accession>
<feature type="compositionally biased region" description="Basic residues" evidence="2">
    <location>
        <begin position="144"/>
        <end position="156"/>
    </location>
</feature>
<dbReference type="Proteomes" id="UP000052020">
    <property type="component" value="Unassembled WGS sequence"/>
</dbReference>
<comment type="caution">
    <text evidence="4">The sequence shown here is derived from an EMBL/GenBank/DDBJ whole genome shotgun (WGS) entry which is preliminary data.</text>
</comment>
<protein>
    <submittedName>
        <fullName evidence="4">Uncharacterized protein</fullName>
    </submittedName>
</protein>
<feature type="coiled-coil region" evidence="1">
    <location>
        <begin position="75"/>
        <end position="130"/>
    </location>
</feature>
<keyword evidence="1" id="KW-0175">Coiled coil</keyword>
<evidence type="ECO:0000256" key="3">
    <source>
        <dbReference type="SAM" id="Phobius"/>
    </source>
</evidence>
<keyword evidence="3" id="KW-0472">Membrane</keyword>
<evidence type="ECO:0000313" key="5">
    <source>
        <dbReference type="Proteomes" id="UP000052020"/>
    </source>
</evidence>
<organism evidence="4 5">
    <name type="scientific">candidate division KD3-62 bacterium DG_56</name>
    <dbReference type="NCBI Taxonomy" id="1704032"/>
    <lineage>
        <taxon>Bacteria</taxon>
        <taxon>candidate division KD3-62</taxon>
    </lineage>
</organism>
<dbReference type="AlphaFoldDB" id="A0A0S7XN15"/>